<sequence>MHNPLQRFVFRREPGREPGFFVPAIRAYQGLFRPFDETGSRLLAGCEAWFGWPVLDGSAQLPAPQGLHPFSSPLSPTAPSASGPIRFLQSAWGLLRAFRPRADRRYSPKPRQPAEPQAAHGRAQRAECDETLPAPGSVQRCPHRPGP</sequence>
<gene>
    <name evidence="2" type="ordered locus">T1E_1413</name>
</gene>
<organism evidence="2 3">
    <name type="scientific">Pseudomonas putida (strain DOT-T1E)</name>
    <dbReference type="NCBI Taxonomy" id="1196325"/>
    <lineage>
        <taxon>Bacteria</taxon>
        <taxon>Pseudomonadati</taxon>
        <taxon>Pseudomonadota</taxon>
        <taxon>Gammaproteobacteria</taxon>
        <taxon>Pseudomonadales</taxon>
        <taxon>Pseudomonadaceae</taxon>
        <taxon>Pseudomonas</taxon>
    </lineage>
</organism>
<evidence type="ECO:0000313" key="3">
    <source>
        <dbReference type="Proteomes" id="UP000006503"/>
    </source>
</evidence>
<dbReference type="Proteomes" id="UP000006503">
    <property type="component" value="Chromosome"/>
</dbReference>
<dbReference type="EMBL" id="CP003734">
    <property type="protein sequence ID" value="AFO47268.1"/>
    <property type="molecule type" value="Genomic_DNA"/>
</dbReference>
<dbReference type="AlphaFoldDB" id="I7B7F1"/>
<feature type="region of interest" description="Disordered" evidence="1">
    <location>
        <begin position="103"/>
        <end position="147"/>
    </location>
</feature>
<reference evidence="3" key="1">
    <citation type="journal article" date="2013" name="Microb. Biotechnol.">
        <title>Metabolic potential of the organic-solvent tolerant Pseudomonas putida DOT-T1E deduced from its annotated genome.</title>
        <authorList>
            <person name="Udaondo Z."/>
            <person name="Molina L."/>
            <person name="Daniels C."/>
            <person name="Gomez M.J."/>
            <person name="Molina-Henares M.A."/>
            <person name="Matilla M.A."/>
            <person name="Roca A."/>
            <person name="Fernandez M."/>
            <person name="Duque E."/>
            <person name="Segura A."/>
            <person name="Ramos J.L."/>
        </authorList>
    </citation>
    <scope>NUCLEOTIDE SEQUENCE [LARGE SCALE GENOMIC DNA]</scope>
    <source>
        <strain evidence="3">DOT-T1E</strain>
    </source>
</reference>
<dbReference type="KEGG" id="ppx:T1E_1413"/>
<protein>
    <submittedName>
        <fullName evidence="2">Uncharacterized protein</fullName>
    </submittedName>
</protein>
<accession>I7B7F1</accession>
<dbReference type="PATRIC" id="fig|1196325.3.peg.1414"/>
<name>I7B7F1_PSEPT</name>
<evidence type="ECO:0000256" key="1">
    <source>
        <dbReference type="SAM" id="MobiDB-lite"/>
    </source>
</evidence>
<proteinExistence type="predicted"/>
<dbReference type="HOGENOM" id="CLU_1766429_0_0_6"/>
<evidence type="ECO:0000313" key="2">
    <source>
        <dbReference type="EMBL" id="AFO47268.1"/>
    </source>
</evidence>